<keyword evidence="4" id="KW-0808">Transferase</keyword>
<dbReference type="Gene3D" id="3.30.2410.10">
    <property type="entry name" value="Hect, E3 ligase catalytic domain"/>
    <property type="match status" value="1"/>
</dbReference>
<dbReference type="EC" id="2.3.2.26" evidence="3"/>
<feature type="region of interest" description="Disordered" evidence="8">
    <location>
        <begin position="650"/>
        <end position="676"/>
    </location>
</feature>
<dbReference type="Gene3D" id="3.90.1750.10">
    <property type="entry name" value="Hect, E3 ligase catalytic domains"/>
    <property type="match status" value="1"/>
</dbReference>
<dbReference type="Pfam" id="PF14377">
    <property type="entry name" value="UBM"/>
    <property type="match status" value="3"/>
</dbReference>
<proteinExistence type="inferred from homology"/>
<feature type="active site" description="Glycyl thioester intermediate" evidence="7">
    <location>
        <position position="2982"/>
    </location>
</feature>
<keyword evidence="5 7" id="KW-0833">Ubl conjugation pathway</keyword>
<dbReference type="SUPFAM" id="SSF56204">
    <property type="entry name" value="Hect, E3 ligase catalytic domain"/>
    <property type="match status" value="1"/>
</dbReference>
<feature type="compositionally biased region" description="Basic and acidic residues" evidence="8">
    <location>
        <begin position="1883"/>
        <end position="1893"/>
    </location>
</feature>
<evidence type="ECO:0000256" key="7">
    <source>
        <dbReference type="PROSITE-ProRule" id="PRU00104"/>
    </source>
</evidence>
<feature type="compositionally biased region" description="Polar residues" evidence="8">
    <location>
        <begin position="657"/>
        <end position="670"/>
    </location>
</feature>
<feature type="region of interest" description="Disordered" evidence="8">
    <location>
        <begin position="1026"/>
        <end position="1055"/>
    </location>
</feature>
<dbReference type="PANTHER" id="PTHR11254:SF67">
    <property type="entry name" value="E3 UBIQUITIN-PROTEIN LIGASE HUWE1"/>
    <property type="match status" value="1"/>
</dbReference>
<feature type="compositionally biased region" description="Low complexity" evidence="8">
    <location>
        <begin position="1741"/>
        <end position="1754"/>
    </location>
</feature>
<dbReference type="CDD" id="cd00078">
    <property type="entry name" value="HECTc"/>
    <property type="match status" value="1"/>
</dbReference>
<dbReference type="InterPro" id="IPR035983">
    <property type="entry name" value="Hect_E3_ubiquitin_ligase"/>
</dbReference>
<dbReference type="Gene3D" id="3.30.2160.10">
    <property type="entry name" value="Hect, E3 ligase catalytic domain"/>
    <property type="match status" value="1"/>
</dbReference>
<dbReference type="PROSITE" id="PS50237">
    <property type="entry name" value="HECT"/>
    <property type="match status" value="1"/>
</dbReference>
<dbReference type="InterPro" id="IPR025527">
    <property type="entry name" value="HUWE1/Rev1_UBM"/>
</dbReference>
<dbReference type="Gene3D" id="6.10.250.1630">
    <property type="match status" value="1"/>
</dbReference>
<accession>A0A7S1AT73</accession>
<feature type="region of interest" description="Disordered" evidence="8">
    <location>
        <begin position="570"/>
        <end position="592"/>
    </location>
</feature>
<feature type="domain" description="HECT" evidence="9">
    <location>
        <begin position="2681"/>
        <end position="3015"/>
    </location>
</feature>
<comment type="similarity">
    <text evidence="6">Belongs to the UPL family. TOM1/PTR1 subfamily.</text>
</comment>
<evidence type="ECO:0000256" key="5">
    <source>
        <dbReference type="ARBA" id="ARBA00022786"/>
    </source>
</evidence>
<evidence type="ECO:0000256" key="4">
    <source>
        <dbReference type="ARBA" id="ARBA00022679"/>
    </source>
</evidence>
<organism evidence="10">
    <name type="scientific">Noctiluca scintillans</name>
    <name type="common">Sea sparkle</name>
    <name type="synonym">Red tide dinoflagellate</name>
    <dbReference type="NCBI Taxonomy" id="2966"/>
    <lineage>
        <taxon>Eukaryota</taxon>
        <taxon>Sar</taxon>
        <taxon>Alveolata</taxon>
        <taxon>Dinophyceae</taxon>
        <taxon>Noctilucales</taxon>
        <taxon>Noctilucaceae</taxon>
        <taxon>Noctiluca</taxon>
    </lineage>
</organism>
<evidence type="ECO:0000313" key="10">
    <source>
        <dbReference type="EMBL" id="CAD8863126.1"/>
    </source>
</evidence>
<dbReference type="GO" id="GO:0061630">
    <property type="term" value="F:ubiquitin protein ligase activity"/>
    <property type="evidence" value="ECO:0007669"/>
    <property type="project" value="UniProtKB-EC"/>
</dbReference>
<dbReference type="EMBL" id="HBFQ01052593">
    <property type="protein sequence ID" value="CAD8863126.1"/>
    <property type="molecule type" value="Transcribed_RNA"/>
</dbReference>
<reference evidence="10" key="1">
    <citation type="submission" date="2021-01" db="EMBL/GenBank/DDBJ databases">
        <authorList>
            <person name="Corre E."/>
            <person name="Pelletier E."/>
            <person name="Niang G."/>
            <person name="Scheremetjew M."/>
            <person name="Finn R."/>
            <person name="Kale V."/>
            <person name="Holt S."/>
            <person name="Cochrane G."/>
            <person name="Meng A."/>
            <person name="Brown T."/>
            <person name="Cohen L."/>
        </authorList>
    </citation>
    <scope>NUCLEOTIDE SEQUENCE</scope>
</reference>
<evidence type="ECO:0000256" key="2">
    <source>
        <dbReference type="ARBA" id="ARBA00004906"/>
    </source>
</evidence>
<dbReference type="Pfam" id="PF06025">
    <property type="entry name" value="DUF913"/>
    <property type="match status" value="1"/>
</dbReference>
<evidence type="ECO:0000256" key="1">
    <source>
        <dbReference type="ARBA" id="ARBA00000885"/>
    </source>
</evidence>
<protein>
    <recommendedName>
        <fullName evidence="3">HECT-type E3 ubiquitin transferase</fullName>
        <ecNumber evidence="3">2.3.2.26</ecNumber>
    </recommendedName>
</protein>
<dbReference type="InterPro" id="IPR050409">
    <property type="entry name" value="E3_ubiq-protein_ligase"/>
</dbReference>
<evidence type="ECO:0000256" key="3">
    <source>
        <dbReference type="ARBA" id="ARBA00012485"/>
    </source>
</evidence>
<feature type="region of interest" description="Disordered" evidence="8">
    <location>
        <begin position="1883"/>
        <end position="1911"/>
    </location>
</feature>
<dbReference type="FunFam" id="3.90.1750.10:FF:000003">
    <property type="entry name" value="E3 ubiquitin-protein ligase UPL1"/>
    <property type="match status" value="1"/>
</dbReference>
<dbReference type="PANTHER" id="PTHR11254">
    <property type="entry name" value="HECT DOMAIN UBIQUITIN-PROTEIN LIGASE"/>
    <property type="match status" value="1"/>
</dbReference>
<feature type="region of interest" description="Disordered" evidence="8">
    <location>
        <begin position="1663"/>
        <end position="1689"/>
    </location>
</feature>
<evidence type="ECO:0000259" key="9">
    <source>
        <dbReference type="PROSITE" id="PS50237"/>
    </source>
</evidence>
<evidence type="ECO:0000256" key="6">
    <source>
        <dbReference type="ARBA" id="ARBA00034494"/>
    </source>
</evidence>
<evidence type="ECO:0000256" key="8">
    <source>
        <dbReference type="SAM" id="MobiDB-lite"/>
    </source>
</evidence>
<feature type="region of interest" description="Disordered" evidence="8">
    <location>
        <begin position="2545"/>
        <end position="2574"/>
    </location>
</feature>
<name>A0A7S1AT73_NOCSC</name>
<dbReference type="InterPro" id="IPR000569">
    <property type="entry name" value="HECT_dom"/>
</dbReference>
<dbReference type="FunFam" id="3.30.2410.10:FF:000009">
    <property type="entry name" value="Probable E3 ubiquitin-protein ligase HECTD2"/>
    <property type="match status" value="1"/>
</dbReference>
<comment type="catalytic activity">
    <reaction evidence="1">
        <text>S-ubiquitinyl-[E2 ubiquitin-conjugating enzyme]-L-cysteine + [acceptor protein]-L-lysine = [E2 ubiquitin-conjugating enzyme]-L-cysteine + N(6)-ubiquitinyl-[acceptor protein]-L-lysine.</text>
        <dbReference type="EC" id="2.3.2.26"/>
    </reaction>
</comment>
<comment type="pathway">
    <text evidence="2">Protein modification; protein ubiquitination.</text>
</comment>
<dbReference type="GO" id="GO:0000209">
    <property type="term" value="P:protein polyubiquitination"/>
    <property type="evidence" value="ECO:0007669"/>
    <property type="project" value="TreeGrafter"/>
</dbReference>
<dbReference type="SMART" id="SM00119">
    <property type="entry name" value="HECTc"/>
    <property type="match status" value="1"/>
</dbReference>
<feature type="region of interest" description="Disordered" evidence="8">
    <location>
        <begin position="1291"/>
        <end position="1339"/>
    </location>
</feature>
<feature type="compositionally biased region" description="Basic and acidic residues" evidence="8">
    <location>
        <begin position="2545"/>
        <end position="2560"/>
    </location>
</feature>
<dbReference type="Pfam" id="PF00632">
    <property type="entry name" value="HECT"/>
    <property type="match status" value="1"/>
</dbReference>
<dbReference type="GO" id="GO:0005737">
    <property type="term" value="C:cytoplasm"/>
    <property type="evidence" value="ECO:0007669"/>
    <property type="project" value="TreeGrafter"/>
</dbReference>
<feature type="region of interest" description="Disordered" evidence="8">
    <location>
        <begin position="1741"/>
        <end position="1765"/>
    </location>
</feature>
<feature type="region of interest" description="Disordered" evidence="8">
    <location>
        <begin position="1418"/>
        <end position="1492"/>
    </location>
</feature>
<sequence>MNKDTMRSVECLSFVPGVLGSISLHAVGEEFILGAASQPIKLLTEILIDPSFAALLHSQPELTQIMSTHVDKVLRNRPAGPTKLAEHVVDCILESMSALLEQASHYPAWDPTDPEDRTEFLADRLAAFGRFCWSVLGTNEQTLTLFLEKKGLALIRELHELTCLPYHLCSLEGQQHPLGSLFNVQAAGTNGNVTALAELESILKRHREHVMAFASEHLQTSADPYQVLASLEPAKVEAFLRSLSGVSAALEGLVAVFREGASWVVLDCVLEPMLWLRDIAPMILTLSAWSPKDKDSKSAQTGTYTELARSVFTKPEKSDKDATGSAEPPDATSKMMHVAKQCFRLSAHTLRHFLVVTSKQLHSRTRQREVTPSVLTLAHHLAVVSKCIVSNRPSDLTVALRWTGETFDLLLRLHEEQNRVAVRPLCLCTFYQAQCFSQLAPLLLFAAQNLDQEPAAAALSSGLTYFEKVTSHKRFTNASQVNLLRAEDGLIPKDRLCRSVQGEALKCVLPVWRSGNFSKFPESAGQSLMKVWVHTLDGPRDIPARPPHRAASEPVQGAGLEELVAAADDGAAAPAVADSHGEPGGDTASDPLQASIGTLVDMGFAREQVERGIRELGHVDIGTLIMWIVSNPESAEAIAAPGAESALAEATAPAVNSGGTPTATRSSSPGLGQADESKLKPLTTEEFQAHVSDMLTDLLPLIITFGRQVHKAVPVVADTMAFLVALSTPLWESDPERPRVIQEGRNAEAVVKACLAELGDAMLLPPPDALACVTQVLAHLLHRRPQVVAAINETNVFELLTKLHRWSLMSIDFSVVPFARGYRMVCFSTVAPVPPGIGSPLMASPAWLTPVLVCTHQLLNLVDLVQRRDSKPPLSPDIQKNWVQGILHIIYAFPGMDSGLALACVQVLTRLCSVAHGAKAFLDYQPRLFLDSTGNLRAPVESAGGLLMLLRLSRQASFPGLLQMIADFVMLLVEEGPTLQQRMETKILALFTARTLPFKELAKQLYPLLSRNPELFEEALKSVTQKVHGSPPDQLLLEPIPESERPRSKHRPPSTSAVPLTVILTLVSEACFSLEVQHQTTCHKIHEAATKKQEGSDEAPATELAPAFPLALAPDSLLYVLDYLLTRVPGLSSLLLKPMPPMPAPVPLDGFSGPEFFVLDDSAFVPQKSMLLVMTRHLLPRFARLAELWLSQVDSLAPAQRATLQQLGVVNPVQRCLPHLGACLCAAAHHASEPRRCLVLEAVVALKSLAEGPRTSAKGPERGSYGAQVAAVCGLVARLLGAAAAAERRELKDASESAGQGSSEEGRAAEGSRAGSVVDMATPKRGRGKKDTGFFSGPGETEALRDSLVAVLSYTDLYRSESSVVATSVVKCLEFLSRWEAWKQEEHGAAGGPASELIVDDPIDTEDHQFGNVSFQQEEFEDGEVEGEDQDDVDDDEDVEDGDEGLDGGEELDPMDVPPDDNHDEDQVGDEEEEYDDEMEEDDYADDGGDDMNGDVNAQNNLATILNNAIHVFDQQGLNPHNMTLRVDIDWGEAGVIHGVSRAGQLQQVRSRGRATVGGWSEPGDLDVPSDHPLLRREQHQQHHADQGRLLQLIPSHGNIRQLFGGPEASRTNQGSRNNALNMDGFDEVLQEFSGRLRESVRTAQGDVVVTGESEAAGVSALVPPENAAPPGDSAAAEVGVQEPEESQTVALASVEGSVTADGVSEAPATVAESLTATDQAGVPTELEGSETLGLAGSEGSLAAEGASEAPAVAEQEEDADGTTQQLEEIPVEAVAEPTPVEEISDPAAALDIVELARLAASLGCTQTEILEAAEIDASVVAALPEDMRSVAVMTTISQVNLDHLRKPTTGEGAVPVSSPSEIDAAVLEALPPDIREEVLREEAARREQERAAQRSPAAPPATQGGGEMDNASFIASLDPLLREEVLMTAPEELLQSLPAELVAEAQLIRDRAFTRIASRREPPLQPQMPQVGNSASRVVAVRVPAEGPWQHPHLQNMEQQLLLQPPAIRRPFGVAPPFVSRNQQGHAMGEEEVLVQLGLHHHFRLAVGNQQPRQLVLGPGQVGGASPGASGLSSFDSSDRHRLERLSEFDEGSKSRLPLPLAVIPSICRLLYLRQEVAVTPLTRLFFNLSLHPHTRNSVLGYFMVLLCQRPEAGSHADALPPPHLFEGLEGGRAPQVNPAEIQAVGSQRVLSLLAYLLRRIPQCGEFFASPWDPDKWPETMQASLAALWSKSALKEQCFINLLLQLLTTKLFLSSSQHATWLLSILHSLLVQHQSQKTDAADSASTSQAPTPALASQALPVEVRVDRQGESPVEVESPETAEQQSLARWSKITKDMHSILSQQSVLALCHFLCQASGYGVSGEGDTFQMASEILVALATSKTHLDMVRTELMRVLASLVTDIVSALSKCEVTTAEPSTMETRFLRVVRTLAEVFKEAAQTWPEQDMRIESFLQEAKVETLWRALDRTLERMSDTEVMATPAQRLLSLGVAPSAVRVEGSSGLSAATRATLSSSMQAAPPKPLLNRLLPLIEAFFVLHDGTKEAEQEKSDKVKKAKREQDSETDTVEDASSSAVDGEAKTTQVFADVVEVSLVENSNFGLFCKQHRRPLNALVKQTPALLSKSFSPLLRHMATCLDFDNKRGYFRSQLRSRRLETRHDTIRLRVRRSEIFMDSYHQLRMRSGEEMRAKIQVQFQGEEGIDAGGVGKEWYTALAKEIFNPNYALFVQAGGKACTYHPNTMSYVNRDHLQFFQFIGRVIGKAIHDGQNLEAWFTRGFYKHMLGRKVIPADLEAFDPEYFSNLKWMLDHDITDIVELYFSAESDELGQQKIVDLKTNGRNLPVTNENKHEYIQLMSEHKMTNSVRQQIDAFLKGLHEIVPSELLSLFDDKELELLISGLPDIDIDDLKANTEYHNYSHTSEQVQWFWKVLSEFSQEQRAWFLQFATGTSRVPVEGFKGLIGMRGPQKFSIHKAFGADRLPSAHTCFNQLDLPDYPSEEVLRDKLVQAVREGHEGFGFA</sequence>
<gene>
    <name evidence="10" type="ORF">NSCI0253_LOCUS37481</name>
</gene>
<dbReference type="InterPro" id="IPR010314">
    <property type="entry name" value="E3_Ub_ligase_DUF913"/>
</dbReference>
<dbReference type="GO" id="GO:0006511">
    <property type="term" value="P:ubiquitin-dependent protein catabolic process"/>
    <property type="evidence" value="ECO:0007669"/>
    <property type="project" value="TreeGrafter"/>
</dbReference>
<feature type="region of interest" description="Disordered" evidence="8">
    <location>
        <begin position="313"/>
        <end position="332"/>
    </location>
</feature>
<dbReference type="FunFam" id="3.30.2160.10:FF:000001">
    <property type="entry name" value="E3 ubiquitin-protein ligase NEDD4-like"/>
    <property type="match status" value="1"/>
</dbReference>